<dbReference type="STRING" id="1847728.BTM29_09195"/>
<dbReference type="Gene3D" id="3.30.1370.220">
    <property type="match status" value="1"/>
</dbReference>
<evidence type="ECO:0000259" key="3">
    <source>
        <dbReference type="Pfam" id="PF17481"/>
    </source>
</evidence>
<dbReference type="Pfam" id="PF17481">
    <property type="entry name" value="Phage_sheath_domII"/>
    <property type="match status" value="1"/>
</dbReference>
<dbReference type="OrthoDB" id="89060at2"/>
<reference evidence="6" key="1">
    <citation type="submission" date="2016-12" db="EMBL/GenBank/DDBJ databases">
        <authorList>
            <person name="Jung M.Y."/>
            <person name="Lee S.H."/>
        </authorList>
    </citation>
    <scope>NUCLEOTIDE SEQUENCE [LARGE SCALE GENOMIC DNA]</scope>
    <source>
        <strain evidence="6">WiKim39</strain>
    </source>
</reference>
<dbReference type="Gene3D" id="2.60.40.4290">
    <property type="match status" value="1"/>
</dbReference>
<feature type="domain" description="Tail sheath protein subtilisin-like" evidence="2">
    <location>
        <begin position="222"/>
        <end position="364"/>
    </location>
</feature>
<protein>
    <submittedName>
        <fullName evidence="5">Phage tail protein</fullName>
    </submittedName>
</protein>
<accession>A0A1P8Q4D3</accession>
<evidence type="ECO:0000259" key="2">
    <source>
        <dbReference type="Pfam" id="PF04984"/>
    </source>
</evidence>
<proteinExistence type="inferred from homology"/>
<name>A0A1P8Q4D3_9LACO</name>
<dbReference type="Gene3D" id="3.30.1490.360">
    <property type="match status" value="1"/>
</dbReference>
<dbReference type="Gene3D" id="3.40.50.11790">
    <property type="match status" value="1"/>
</dbReference>
<dbReference type="InterPro" id="IPR020287">
    <property type="entry name" value="Tail_sheath_C"/>
</dbReference>
<sequence>MGGTWKTQNKRRPGAYINTIGAAQPKQDSALGRTLLIGNTQLNWGNKGIIELNSNSDFKSLLGAPLQTPEFGALRETLKGALTVLLLNNNDGTKAELTNEALPWKFSAKYPGTKGNDLRVSIVKDPNDLTRITVSTIFGTEVVDQQVIRSTTAPGLVSNDYIDIEFVEDSSEPEVSVETSEGGADFKVIPGQNKLESLSASTTYDLAGGVTEPVEITELMNDVLETEQFNVVTAAGFSPDNNIHQLLAQAVQRLRDDEGYKVRAVVPVYEGGYNYDYEGISVVSNGVVLEDGTQIDVTTATGYFAGISSATDSSQSLTYSEYPGAVSTYPSLNNEQTIKALNNGWIVFTAKRGGRVVVEQDINSLTTYSDDKPKDFSKNRVIRTLDDIATDSENVFENMFIGKINNDATGRDLFKANRVSYMQDLLKANIISYFDSDDIKVEAGNDKDSILVNLAVTPVDSMEKLYMTIVVQ</sequence>
<evidence type="ECO:0000256" key="1">
    <source>
        <dbReference type="ARBA" id="ARBA00008005"/>
    </source>
</evidence>
<gene>
    <name evidence="5" type="ORF">BTM29_09195</name>
</gene>
<evidence type="ECO:0000313" key="5">
    <source>
        <dbReference type="EMBL" id="APX72714.1"/>
    </source>
</evidence>
<dbReference type="AlphaFoldDB" id="A0A1P8Q4D3"/>
<organism evidence="5 6">
    <name type="scientific">Companilactobacillus allii</name>
    <dbReference type="NCBI Taxonomy" id="1847728"/>
    <lineage>
        <taxon>Bacteria</taxon>
        <taxon>Bacillati</taxon>
        <taxon>Bacillota</taxon>
        <taxon>Bacilli</taxon>
        <taxon>Lactobacillales</taxon>
        <taxon>Lactobacillaceae</taxon>
        <taxon>Companilactobacillus</taxon>
    </lineage>
</organism>
<comment type="similarity">
    <text evidence="1">Belongs to the myoviridae tail sheath protein family.</text>
</comment>
<feature type="domain" description="Tail sheath protein C-terminal" evidence="4">
    <location>
        <begin position="371"/>
        <end position="471"/>
    </location>
</feature>
<dbReference type="Pfam" id="PF04984">
    <property type="entry name" value="Phage_sheath_1"/>
    <property type="match status" value="1"/>
</dbReference>
<dbReference type="RefSeq" id="WP_076616485.1">
    <property type="nucleotide sequence ID" value="NZ_CP019323.1"/>
</dbReference>
<feature type="domain" description="Phage tail sheath protein-like beta-sandwich" evidence="3">
    <location>
        <begin position="91"/>
        <end position="172"/>
    </location>
</feature>
<dbReference type="Proteomes" id="UP000187499">
    <property type="component" value="Chromosome"/>
</dbReference>
<dbReference type="InterPro" id="IPR035089">
    <property type="entry name" value="Phage_sheath_subtilisin"/>
</dbReference>
<dbReference type="Gene3D" id="3.30.360.90">
    <property type="match status" value="1"/>
</dbReference>
<dbReference type="InterPro" id="IPR035326">
    <property type="entry name" value="Beta_sandwich_Seath"/>
</dbReference>
<evidence type="ECO:0000259" key="4">
    <source>
        <dbReference type="Pfam" id="PF17482"/>
    </source>
</evidence>
<dbReference type="KEGG" id="lalw:BTM29_09195"/>
<dbReference type="Pfam" id="PF17482">
    <property type="entry name" value="Phage_sheath_1C"/>
    <property type="match status" value="1"/>
</dbReference>
<evidence type="ECO:0000313" key="6">
    <source>
        <dbReference type="Proteomes" id="UP000187499"/>
    </source>
</evidence>
<dbReference type="EMBL" id="CP019323">
    <property type="protein sequence ID" value="APX72714.1"/>
    <property type="molecule type" value="Genomic_DNA"/>
</dbReference>
<keyword evidence="6" id="KW-1185">Reference proteome</keyword>